<sequence>MIFVIGKGQPGGDGWILAINVCGPIKAYESGGVQVQVQRRPAAPTCSTCTCYVLTPSPPLRVFACHLARLFASRDADATLVLTRATPQGSMAPSPARTPPPGSRVVTRAPTTFPTAFIGTGCFALSVQPALLLHSPPQNDMASDTESFLVPGLPDLGRRGDALEADSREFLNRMFDAEHATTGWVVNLFADLKQRYIEHNEKDTGKQVFTVGPVCLVNDDDNDTLERGHTGEADTTAEAMRVLRWLDTKPAWSVVYVCFSSLTRFPRDQVVELGMGLADSGANFVWVVRDKNATPPLPDIDDTVPGHGLVVGGWASQSSSTTRCWWWGSRARASPWAQRGGYVWGGEALGGVVVGREAVG</sequence>
<feature type="region of interest" description="Disordered" evidence="2">
    <location>
        <begin position="86"/>
        <end position="105"/>
    </location>
</feature>
<name>A0A1Z5R0I2_SORBI</name>
<comment type="similarity">
    <text evidence="1">Belongs to the UDP-glycosyltransferase family.</text>
</comment>
<accession>A0A1Z5R0I2</accession>
<dbReference type="STRING" id="4558.A0A1Z5R0I2"/>
<dbReference type="SUPFAM" id="SSF53756">
    <property type="entry name" value="UDP-Glycosyltransferase/glycogen phosphorylase"/>
    <property type="match status" value="1"/>
</dbReference>
<dbReference type="PANTHER" id="PTHR48047">
    <property type="entry name" value="GLYCOSYLTRANSFERASE"/>
    <property type="match status" value="1"/>
</dbReference>
<keyword evidence="4" id="KW-1185">Reference proteome</keyword>
<reference evidence="3 4" key="1">
    <citation type="journal article" date="2009" name="Nature">
        <title>The Sorghum bicolor genome and the diversification of grasses.</title>
        <authorList>
            <person name="Paterson A.H."/>
            <person name="Bowers J.E."/>
            <person name="Bruggmann R."/>
            <person name="Dubchak I."/>
            <person name="Grimwood J."/>
            <person name="Gundlach H."/>
            <person name="Haberer G."/>
            <person name="Hellsten U."/>
            <person name="Mitros T."/>
            <person name="Poliakov A."/>
            <person name="Schmutz J."/>
            <person name="Spannagl M."/>
            <person name="Tang H."/>
            <person name="Wang X."/>
            <person name="Wicker T."/>
            <person name="Bharti A.K."/>
            <person name="Chapman J."/>
            <person name="Feltus F.A."/>
            <person name="Gowik U."/>
            <person name="Grigoriev I.V."/>
            <person name="Lyons E."/>
            <person name="Maher C.A."/>
            <person name="Martis M."/>
            <person name="Narechania A."/>
            <person name="Otillar R.P."/>
            <person name="Penning B.W."/>
            <person name="Salamov A.A."/>
            <person name="Wang Y."/>
            <person name="Zhang L."/>
            <person name="Carpita N.C."/>
            <person name="Freeling M."/>
            <person name="Gingle A.R."/>
            <person name="Hash C.T."/>
            <person name="Keller B."/>
            <person name="Klein P."/>
            <person name="Kresovich S."/>
            <person name="McCann M.C."/>
            <person name="Ming R."/>
            <person name="Peterson D.G."/>
            <person name="Mehboob-ur-Rahman"/>
            <person name="Ware D."/>
            <person name="Westhoff P."/>
            <person name="Mayer K.F."/>
            <person name="Messing J."/>
            <person name="Rokhsar D.S."/>
        </authorList>
    </citation>
    <scope>NUCLEOTIDE SEQUENCE [LARGE SCALE GENOMIC DNA]</scope>
    <source>
        <strain evidence="4">cv. BTx623</strain>
    </source>
</reference>
<gene>
    <name evidence="3" type="ORF">SORBI_3009G024650</name>
</gene>
<dbReference type="Gene3D" id="3.40.50.2000">
    <property type="entry name" value="Glycogen Phosphorylase B"/>
    <property type="match status" value="2"/>
</dbReference>
<organism evidence="3 4">
    <name type="scientific">Sorghum bicolor</name>
    <name type="common">Sorghum</name>
    <name type="synonym">Sorghum vulgare</name>
    <dbReference type="NCBI Taxonomy" id="4558"/>
    <lineage>
        <taxon>Eukaryota</taxon>
        <taxon>Viridiplantae</taxon>
        <taxon>Streptophyta</taxon>
        <taxon>Embryophyta</taxon>
        <taxon>Tracheophyta</taxon>
        <taxon>Spermatophyta</taxon>
        <taxon>Magnoliopsida</taxon>
        <taxon>Liliopsida</taxon>
        <taxon>Poales</taxon>
        <taxon>Poaceae</taxon>
        <taxon>PACMAD clade</taxon>
        <taxon>Panicoideae</taxon>
        <taxon>Andropogonodae</taxon>
        <taxon>Andropogoneae</taxon>
        <taxon>Sorghinae</taxon>
        <taxon>Sorghum</taxon>
    </lineage>
</organism>
<evidence type="ECO:0000313" key="4">
    <source>
        <dbReference type="Proteomes" id="UP000000768"/>
    </source>
</evidence>
<dbReference type="Proteomes" id="UP000000768">
    <property type="component" value="Chromosome 9"/>
</dbReference>
<protein>
    <submittedName>
        <fullName evidence="3">Uncharacterized protein</fullName>
    </submittedName>
</protein>
<dbReference type="InParanoid" id="A0A1Z5R0I2"/>
<evidence type="ECO:0000256" key="2">
    <source>
        <dbReference type="SAM" id="MobiDB-lite"/>
    </source>
</evidence>
<evidence type="ECO:0000313" key="3">
    <source>
        <dbReference type="EMBL" id="OQU77292.1"/>
    </source>
</evidence>
<dbReference type="PANTHER" id="PTHR48047:SF53">
    <property type="entry name" value="GLYCOSYLTRANSFERASE"/>
    <property type="match status" value="1"/>
</dbReference>
<dbReference type="AlphaFoldDB" id="A0A1Z5R0I2"/>
<dbReference type="Gramene" id="OQU77292">
    <property type="protein sequence ID" value="OQU77292"/>
    <property type="gene ID" value="SORBI_3009G024650"/>
</dbReference>
<dbReference type="EMBL" id="CM000768">
    <property type="protein sequence ID" value="OQU77292.1"/>
    <property type="molecule type" value="Genomic_DNA"/>
</dbReference>
<proteinExistence type="inferred from homology"/>
<reference evidence="4" key="2">
    <citation type="journal article" date="2018" name="Plant J.">
        <title>The Sorghum bicolor reference genome: improved assembly, gene annotations, a transcriptome atlas, and signatures of genome organization.</title>
        <authorList>
            <person name="McCormick R.F."/>
            <person name="Truong S.K."/>
            <person name="Sreedasyam A."/>
            <person name="Jenkins J."/>
            <person name="Shu S."/>
            <person name="Sims D."/>
            <person name="Kennedy M."/>
            <person name="Amirebrahimi M."/>
            <person name="Weers B.D."/>
            <person name="McKinley B."/>
            <person name="Mattison A."/>
            <person name="Morishige D.T."/>
            <person name="Grimwood J."/>
            <person name="Schmutz J."/>
            <person name="Mullet J.E."/>
        </authorList>
    </citation>
    <scope>NUCLEOTIDE SEQUENCE [LARGE SCALE GENOMIC DNA]</scope>
    <source>
        <strain evidence="4">cv. BTx623</strain>
    </source>
</reference>
<evidence type="ECO:0000256" key="1">
    <source>
        <dbReference type="ARBA" id="ARBA00009995"/>
    </source>
</evidence>